<evidence type="ECO:0000256" key="2">
    <source>
        <dbReference type="ARBA" id="ARBA00006161"/>
    </source>
</evidence>
<organism evidence="6 7">
    <name type="scientific">Marinomonas arctica</name>
    <dbReference type="NCBI Taxonomy" id="383750"/>
    <lineage>
        <taxon>Bacteria</taxon>
        <taxon>Pseudomonadati</taxon>
        <taxon>Pseudomonadota</taxon>
        <taxon>Gammaproteobacteria</taxon>
        <taxon>Oceanospirillales</taxon>
        <taxon>Oceanospirillaceae</taxon>
        <taxon>Marinomonas</taxon>
    </lineage>
</organism>
<gene>
    <name evidence="6" type="primary">cmr5</name>
    <name evidence="6" type="ORF">IBG28_06720</name>
</gene>
<dbReference type="GO" id="GO:0051607">
    <property type="term" value="P:defense response to virus"/>
    <property type="evidence" value="ECO:0007669"/>
    <property type="project" value="UniProtKB-KW"/>
</dbReference>
<evidence type="ECO:0000256" key="1">
    <source>
        <dbReference type="ARBA" id="ARBA00004496"/>
    </source>
</evidence>
<dbReference type="Pfam" id="PF09701">
    <property type="entry name" value="Cas_Cmr5"/>
    <property type="match status" value="1"/>
</dbReference>
<dbReference type="Gene3D" id="1.10.520.30">
    <property type="entry name" value="AF1862-like domain"/>
    <property type="match status" value="1"/>
</dbReference>
<dbReference type="GO" id="GO:0005737">
    <property type="term" value="C:cytoplasm"/>
    <property type="evidence" value="ECO:0007669"/>
    <property type="project" value="UniProtKB-SubCell"/>
</dbReference>
<dbReference type="Proteomes" id="UP000516370">
    <property type="component" value="Chromosome"/>
</dbReference>
<dbReference type="OrthoDB" id="8612426at2"/>
<evidence type="ECO:0000256" key="3">
    <source>
        <dbReference type="ARBA" id="ARBA00022490"/>
    </source>
</evidence>
<evidence type="ECO:0000256" key="5">
    <source>
        <dbReference type="ARBA" id="ARBA00030001"/>
    </source>
</evidence>
<evidence type="ECO:0000256" key="4">
    <source>
        <dbReference type="ARBA" id="ARBA00023118"/>
    </source>
</evidence>
<comment type="subcellular location">
    <subcellularLocation>
        <location evidence="1">Cytoplasm</location>
    </subcellularLocation>
</comment>
<protein>
    <recommendedName>
        <fullName evidence="5">CRISPR type III-B/RAMP module-associated protein Cmr5</fullName>
    </recommendedName>
</protein>
<dbReference type="EMBL" id="CP061081">
    <property type="protein sequence ID" value="QNT07314.1"/>
    <property type="molecule type" value="Genomic_DNA"/>
</dbReference>
<dbReference type="KEGG" id="mard:IBG28_06720"/>
<dbReference type="SUPFAM" id="SSF158568">
    <property type="entry name" value="AF1862-like"/>
    <property type="match status" value="1"/>
</dbReference>
<keyword evidence="4" id="KW-0051">Antiviral defense</keyword>
<comment type="similarity">
    <text evidence="2">Belongs to the CRISPR system Cmr5 family.</text>
</comment>
<accession>A0A7H1J9Z8</accession>
<keyword evidence="3" id="KW-0963">Cytoplasm</keyword>
<dbReference type="RefSeq" id="WP_111606464.1">
    <property type="nucleotide sequence ID" value="NZ_BMLJ01000007.1"/>
</dbReference>
<keyword evidence="7" id="KW-1185">Reference proteome</keyword>
<evidence type="ECO:0000313" key="6">
    <source>
        <dbReference type="EMBL" id="QNT07314.1"/>
    </source>
</evidence>
<evidence type="ECO:0000313" key="7">
    <source>
        <dbReference type="Proteomes" id="UP000516370"/>
    </source>
</evidence>
<dbReference type="InterPro" id="IPR010160">
    <property type="entry name" value="CRISPR-assoc_prot_Cmr5"/>
</dbReference>
<sequence length="140" mass="15926">MKPRSQIVATAAFERINSRKTSNSTEENKKYATLVHKLPTMILQNGLAQTTGFLLSKPKEPHFQALLSDLQAVFVVINHPLDINKSLHENIIESDLYKIMRMTREALEIAGWLRRYVQGILKIGPDGNLLEECVIKQEVQ</sequence>
<dbReference type="AlphaFoldDB" id="A0A7H1J9Z8"/>
<reference evidence="6 7" key="1">
    <citation type="submission" date="2020-09" db="EMBL/GenBank/DDBJ databases">
        <title>Complete genome sequence of an Arctic sea ice bacterium Marinomonas arctica BSI20414.</title>
        <authorList>
            <person name="Liao L."/>
            <person name="Chen B."/>
        </authorList>
    </citation>
    <scope>NUCLEOTIDE SEQUENCE [LARGE SCALE GENOMIC DNA]</scope>
    <source>
        <strain evidence="6 7">BSI20414</strain>
    </source>
</reference>
<dbReference type="InterPro" id="IPR023101">
    <property type="entry name" value="AF1862-like_dom_sf"/>
</dbReference>
<dbReference type="NCBIfam" id="TIGR01881">
    <property type="entry name" value="cas_Cmr5"/>
    <property type="match status" value="1"/>
</dbReference>
<dbReference type="CDD" id="cd09749">
    <property type="entry name" value="Cmr5_III-B"/>
    <property type="match status" value="1"/>
</dbReference>
<proteinExistence type="inferred from homology"/>
<name>A0A7H1J9Z8_9GAMM</name>